<evidence type="ECO:0000256" key="2">
    <source>
        <dbReference type="ARBA" id="ARBA00022692"/>
    </source>
</evidence>
<evidence type="ECO:0000259" key="6">
    <source>
        <dbReference type="PROSITE" id="PS51012"/>
    </source>
</evidence>
<comment type="similarity">
    <text evidence="5">Belongs to the ABC-2 integral membrane protein family.</text>
</comment>
<protein>
    <recommendedName>
        <fullName evidence="5">Transport permease protein</fullName>
    </recommendedName>
</protein>
<proteinExistence type="inferred from homology"/>
<dbReference type="PANTHER" id="PTHR43229:SF2">
    <property type="entry name" value="NODULATION PROTEIN J"/>
    <property type="match status" value="1"/>
</dbReference>
<evidence type="ECO:0000256" key="3">
    <source>
        <dbReference type="ARBA" id="ARBA00022989"/>
    </source>
</evidence>
<keyword evidence="5" id="KW-1003">Cell membrane</keyword>
<feature type="transmembrane region" description="Helical" evidence="5">
    <location>
        <begin position="110"/>
        <end position="135"/>
    </location>
</feature>
<dbReference type="PANTHER" id="PTHR43229">
    <property type="entry name" value="NODULATION PROTEIN J"/>
    <property type="match status" value="1"/>
</dbReference>
<feature type="transmembrane region" description="Helical" evidence="5">
    <location>
        <begin position="65"/>
        <end position="89"/>
    </location>
</feature>
<dbReference type="RefSeq" id="WP_103936732.1">
    <property type="nucleotide sequence ID" value="NZ_FNVO01000002.1"/>
</dbReference>
<dbReference type="InterPro" id="IPR013525">
    <property type="entry name" value="ABC2_TM"/>
</dbReference>
<reference evidence="8" key="1">
    <citation type="submission" date="2016-10" db="EMBL/GenBank/DDBJ databases">
        <authorList>
            <person name="Varghese N."/>
            <person name="Submissions S."/>
        </authorList>
    </citation>
    <scope>NUCLEOTIDE SEQUENCE [LARGE SCALE GENOMIC DNA]</scope>
    <source>
        <strain evidence="8">DSM 43163</strain>
    </source>
</reference>
<dbReference type="OrthoDB" id="3399482at2"/>
<keyword evidence="8" id="KW-1185">Reference proteome</keyword>
<keyword evidence="5" id="KW-0813">Transport</keyword>
<dbReference type="AlphaFoldDB" id="A0A1H5VWR9"/>
<dbReference type="EMBL" id="FNVO01000002">
    <property type="protein sequence ID" value="SEF91426.1"/>
    <property type="molecule type" value="Genomic_DNA"/>
</dbReference>
<evidence type="ECO:0000256" key="4">
    <source>
        <dbReference type="ARBA" id="ARBA00023136"/>
    </source>
</evidence>
<feature type="transmembrane region" description="Helical" evidence="5">
    <location>
        <begin position="180"/>
        <end position="199"/>
    </location>
</feature>
<dbReference type="PROSITE" id="PS51012">
    <property type="entry name" value="ABC_TM2"/>
    <property type="match status" value="1"/>
</dbReference>
<dbReference type="Proteomes" id="UP000236723">
    <property type="component" value="Unassembled WGS sequence"/>
</dbReference>
<dbReference type="GO" id="GO:0140359">
    <property type="term" value="F:ABC-type transporter activity"/>
    <property type="evidence" value="ECO:0007669"/>
    <property type="project" value="InterPro"/>
</dbReference>
<evidence type="ECO:0000313" key="7">
    <source>
        <dbReference type="EMBL" id="SEF91426.1"/>
    </source>
</evidence>
<feature type="domain" description="ABC transmembrane type-2" evidence="6">
    <location>
        <begin position="31"/>
        <end position="267"/>
    </location>
</feature>
<dbReference type="InterPro" id="IPR051784">
    <property type="entry name" value="Nod_factor_ABC_transporter"/>
</dbReference>
<evidence type="ECO:0000313" key="8">
    <source>
        <dbReference type="Proteomes" id="UP000236723"/>
    </source>
</evidence>
<comment type="subcellular location">
    <subcellularLocation>
        <location evidence="5">Cell membrane</location>
        <topology evidence="5">Multi-pass membrane protein</topology>
    </subcellularLocation>
    <subcellularLocation>
        <location evidence="1">Membrane</location>
        <topology evidence="1">Multi-pass membrane protein</topology>
    </subcellularLocation>
</comment>
<evidence type="ECO:0000256" key="1">
    <source>
        <dbReference type="ARBA" id="ARBA00004141"/>
    </source>
</evidence>
<dbReference type="Pfam" id="PF01061">
    <property type="entry name" value="ABC2_membrane"/>
    <property type="match status" value="1"/>
</dbReference>
<evidence type="ECO:0000256" key="5">
    <source>
        <dbReference type="RuleBase" id="RU361157"/>
    </source>
</evidence>
<sequence length="272" mass="29478">MTAVMSRPPGAVRIGLRRGLLELRLYFREREAVVFTFLMPVMLLSIFGAIFQGELGDTGVDYRQYFTAGMIASGMMSVTFVGLGVAIATERDDGTLKRLYGTPMPRSSYFIGKTLLALTLSLLETAVLFAIGATLYGVEPPADPGRWFTLGWVFVLGVAACSLLGIAMSSLPRTGRSAPAVLNLPFLALQFTSGVFVLFDSLPGWLQQVAAIFPLKWMCQGLRSALLPDTMLAMEPAGAWEHGRIALILGGWCAAGLVLCVLTFRWKGRQDG</sequence>
<name>A0A1H5VWR9_9ACTN</name>
<keyword evidence="2 5" id="KW-0812">Transmembrane</keyword>
<keyword evidence="3 5" id="KW-1133">Transmembrane helix</keyword>
<feature type="transmembrane region" description="Helical" evidence="5">
    <location>
        <begin position="32"/>
        <end position="53"/>
    </location>
</feature>
<gene>
    <name evidence="7" type="ORF">SAMN04489712_102485</name>
</gene>
<feature type="transmembrane region" description="Helical" evidence="5">
    <location>
        <begin position="245"/>
        <end position="264"/>
    </location>
</feature>
<dbReference type="GO" id="GO:0005886">
    <property type="term" value="C:plasma membrane"/>
    <property type="evidence" value="ECO:0007669"/>
    <property type="project" value="UniProtKB-SubCell"/>
</dbReference>
<keyword evidence="4 5" id="KW-0472">Membrane</keyword>
<dbReference type="InterPro" id="IPR047817">
    <property type="entry name" value="ABC2_TM_bact-type"/>
</dbReference>
<organism evidence="7 8">
    <name type="scientific">Thermomonospora echinospora</name>
    <dbReference type="NCBI Taxonomy" id="1992"/>
    <lineage>
        <taxon>Bacteria</taxon>
        <taxon>Bacillati</taxon>
        <taxon>Actinomycetota</taxon>
        <taxon>Actinomycetes</taxon>
        <taxon>Streptosporangiales</taxon>
        <taxon>Thermomonosporaceae</taxon>
        <taxon>Thermomonospora</taxon>
    </lineage>
</organism>
<feature type="transmembrane region" description="Helical" evidence="5">
    <location>
        <begin position="147"/>
        <end position="168"/>
    </location>
</feature>
<accession>A0A1H5VWR9</accession>